<keyword evidence="3" id="KW-1185">Reference proteome</keyword>
<dbReference type="EMBL" id="CCBP010000459">
    <property type="protein sequence ID" value="CDO77596.1"/>
    <property type="molecule type" value="Genomic_DNA"/>
</dbReference>
<dbReference type="AlphaFoldDB" id="A0A060STW8"/>
<evidence type="ECO:0000313" key="2">
    <source>
        <dbReference type="EMBL" id="CDO77596.1"/>
    </source>
</evidence>
<name>A0A060STW8_PYCCI</name>
<dbReference type="OMA" id="ARWIACI"/>
<protein>
    <submittedName>
        <fullName evidence="2">Uncharacterized protein</fullName>
    </submittedName>
</protein>
<dbReference type="OrthoDB" id="3243413at2759"/>
<evidence type="ECO:0000256" key="1">
    <source>
        <dbReference type="SAM" id="MobiDB-lite"/>
    </source>
</evidence>
<sequence length="520" mass="56781">MPKRAPTPPPADDSRLFTVVNPYPQQPYLALEDSKRFARWIACIVGEEHLLAFHHKPKVLLTFSPNTVIIELSKAGPDFRKLMGEHRWNEFLKKPGSAEASISYPYPQPRHCEPPCEDITRYPLCRPIPKRTPNARDSASRPVLRTATPIRVSSPSTTSTDGSLTSTTTSEFSDLPSTPPPGLAAVTRFVPAIHGSDVPKASDIIVALSGLSRAQPPDFSKAENDSADEEEEAEKNLCSVHGALCVSGICKECAARKREERFAERARQREQERKRRGNGRRDRGRDWERGQGRGRLDDHTTRVMEMTPHLKTCAAVAKGASVIGAGEHRRAVENPKSRLRDDIRIEMAGRKHGASKSAASTIPRPMPAHLLKGAAKGPQNAGSFSSNCKLTESSSSTSIASGSVMPSTYAVSDDDDRSQTSSESRISRGVLPQMDSGSQSGPWGTGIDWRAYAGIREGDEDSVATGATGDAFRNPWRHSPSKQAVAHYKWADAVEEMLYGSGVRAAWDDDGSSDEGFEPF</sequence>
<organism evidence="2 3">
    <name type="scientific">Pycnoporus cinnabarinus</name>
    <name type="common">Cinnabar-red polypore</name>
    <name type="synonym">Trametes cinnabarina</name>
    <dbReference type="NCBI Taxonomy" id="5643"/>
    <lineage>
        <taxon>Eukaryota</taxon>
        <taxon>Fungi</taxon>
        <taxon>Dikarya</taxon>
        <taxon>Basidiomycota</taxon>
        <taxon>Agaricomycotina</taxon>
        <taxon>Agaricomycetes</taxon>
        <taxon>Polyporales</taxon>
        <taxon>Polyporaceae</taxon>
        <taxon>Trametes</taxon>
    </lineage>
</organism>
<dbReference type="Proteomes" id="UP000029665">
    <property type="component" value="Unassembled WGS sequence"/>
</dbReference>
<feature type="region of interest" description="Disordered" evidence="1">
    <location>
        <begin position="127"/>
        <end position="179"/>
    </location>
</feature>
<feature type="compositionally biased region" description="Low complexity" evidence="1">
    <location>
        <begin position="385"/>
        <end position="403"/>
    </location>
</feature>
<reference evidence="2" key="1">
    <citation type="submission" date="2014-01" db="EMBL/GenBank/DDBJ databases">
        <title>The genome of the white-rot fungus Pycnoporus cinnabarinus: a basidiomycete model with a versatile arsenal for lignocellulosic biomass breakdown.</title>
        <authorList>
            <person name="Levasseur A."/>
            <person name="Lomascolo A."/>
            <person name="Ruiz-Duenas F.J."/>
            <person name="Uzan E."/>
            <person name="Piumi F."/>
            <person name="Kues U."/>
            <person name="Ram A.F.J."/>
            <person name="Murat C."/>
            <person name="Haon M."/>
            <person name="Benoit I."/>
            <person name="Arfi Y."/>
            <person name="Chevret D."/>
            <person name="Drula E."/>
            <person name="Kwon M.J."/>
            <person name="Gouret P."/>
            <person name="Lesage-Meessen L."/>
            <person name="Lombard V."/>
            <person name="Mariette J."/>
            <person name="Noirot C."/>
            <person name="Park J."/>
            <person name="Patyshakuliyeva A."/>
            <person name="Wieneger R.A.B."/>
            <person name="Wosten H.A.B."/>
            <person name="Martin F."/>
            <person name="Coutinho P.M."/>
            <person name="de Vries R."/>
            <person name="Martinez A.T."/>
            <person name="Klopp C."/>
            <person name="Pontarotti P."/>
            <person name="Henrissat B."/>
            <person name="Record E."/>
        </authorList>
    </citation>
    <scope>NUCLEOTIDE SEQUENCE [LARGE SCALE GENOMIC DNA]</scope>
    <source>
        <strain evidence="2">BRFM137</strain>
    </source>
</reference>
<feature type="compositionally biased region" description="Low complexity" evidence="1">
    <location>
        <begin position="153"/>
        <end position="170"/>
    </location>
</feature>
<evidence type="ECO:0000313" key="3">
    <source>
        <dbReference type="Proteomes" id="UP000029665"/>
    </source>
</evidence>
<comment type="caution">
    <text evidence="2">The sequence shown here is derived from an EMBL/GenBank/DDBJ whole genome shotgun (WGS) entry which is preliminary data.</text>
</comment>
<accession>A0A060STW8</accession>
<gene>
    <name evidence="2" type="ORF">BN946_scf184936.g21</name>
</gene>
<dbReference type="HOGENOM" id="CLU_460054_0_0_1"/>
<feature type="region of interest" description="Disordered" evidence="1">
    <location>
        <begin position="350"/>
        <end position="445"/>
    </location>
</feature>
<feature type="region of interest" description="Disordered" evidence="1">
    <location>
        <begin position="262"/>
        <end position="302"/>
    </location>
</feature>
<proteinExistence type="predicted"/>